<feature type="compositionally biased region" description="Pro residues" evidence="1">
    <location>
        <begin position="1"/>
        <end position="26"/>
    </location>
</feature>
<dbReference type="EMBL" id="RFFI01000044">
    <property type="protein sequence ID" value="RMI09628.1"/>
    <property type="molecule type" value="Genomic_DNA"/>
</dbReference>
<dbReference type="AlphaFoldDB" id="A0A3M2JH71"/>
<organism evidence="3 4">
    <name type="scientific">Cellulomonas triticagri</name>
    <dbReference type="NCBI Taxonomy" id="2483352"/>
    <lineage>
        <taxon>Bacteria</taxon>
        <taxon>Bacillati</taxon>
        <taxon>Actinomycetota</taxon>
        <taxon>Actinomycetes</taxon>
        <taxon>Micrococcales</taxon>
        <taxon>Cellulomonadaceae</taxon>
        <taxon>Cellulomonas</taxon>
    </lineage>
</organism>
<comment type="caution">
    <text evidence="3">The sequence shown here is derived from an EMBL/GenBank/DDBJ whole genome shotgun (WGS) entry which is preliminary data.</text>
</comment>
<dbReference type="Proteomes" id="UP000269289">
    <property type="component" value="Unassembled WGS sequence"/>
</dbReference>
<evidence type="ECO:0000256" key="2">
    <source>
        <dbReference type="SAM" id="Phobius"/>
    </source>
</evidence>
<dbReference type="OrthoDB" id="4775598at2"/>
<sequence>MSTPYPPQPEPQPDPAQPDPQQPYPAAPAYGAPAPGAPAYGAPGQQPYPGGYAPYGGAPAAPGKGLAIAGLITAIVPCTTLIGLVISIIVLVKASRGTAAGKGMAIGGIVAFVLWTVAGVLVFALGMGTLIETCSELGNGTHYVDGVTYTCNF</sequence>
<reference evidence="3 4" key="1">
    <citation type="submission" date="2018-10" db="EMBL/GenBank/DDBJ databases">
        <title>Isolation, diversity and antifungal activity of actinobacteria from wheat.</title>
        <authorList>
            <person name="Han C."/>
        </authorList>
    </citation>
    <scope>NUCLEOTIDE SEQUENCE [LARGE SCALE GENOMIC DNA]</scope>
    <source>
        <strain evidence="3 4">NEAU-YY56</strain>
    </source>
</reference>
<keyword evidence="2" id="KW-1133">Transmembrane helix</keyword>
<feature type="transmembrane region" description="Helical" evidence="2">
    <location>
        <begin position="66"/>
        <end position="92"/>
    </location>
</feature>
<keyword evidence="2" id="KW-0472">Membrane</keyword>
<feature type="region of interest" description="Disordered" evidence="1">
    <location>
        <begin position="1"/>
        <end position="42"/>
    </location>
</feature>
<evidence type="ECO:0000256" key="1">
    <source>
        <dbReference type="SAM" id="MobiDB-lite"/>
    </source>
</evidence>
<proteinExistence type="predicted"/>
<evidence type="ECO:0000313" key="4">
    <source>
        <dbReference type="Proteomes" id="UP000269289"/>
    </source>
</evidence>
<name>A0A3M2JH71_9CELL</name>
<feature type="compositionally biased region" description="Low complexity" evidence="1">
    <location>
        <begin position="27"/>
        <end position="42"/>
    </location>
</feature>
<dbReference type="RefSeq" id="WP_122149215.1">
    <property type="nucleotide sequence ID" value="NZ_RFFI01000044.1"/>
</dbReference>
<evidence type="ECO:0008006" key="5">
    <source>
        <dbReference type="Google" id="ProtNLM"/>
    </source>
</evidence>
<keyword evidence="4" id="KW-1185">Reference proteome</keyword>
<gene>
    <name evidence="3" type="ORF">EBM89_09585</name>
</gene>
<evidence type="ECO:0000313" key="3">
    <source>
        <dbReference type="EMBL" id="RMI09628.1"/>
    </source>
</evidence>
<protein>
    <recommendedName>
        <fullName evidence="5">DUF4190 domain-containing protein</fullName>
    </recommendedName>
</protein>
<accession>A0A3M2JH71</accession>
<feature type="transmembrane region" description="Helical" evidence="2">
    <location>
        <begin position="104"/>
        <end position="127"/>
    </location>
</feature>
<keyword evidence="2" id="KW-0812">Transmembrane</keyword>